<organism evidence="2 3">
    <name type="scientific">Cymbomonas tetramitiformis</name>
    <dbReference type="NCBI Taxonomy" id="36881"/>
    <lineage>
        <taxon>Eukaryota</taxon>
        <taxon>Viridiplantae</taxon>
        <taxon>Chlorophyta</taxon>
        <taxon>Pyramimonadophyceae</taxon>
        <taxon>Pyramimonadales</taxon>
        <taxon>Pyramimonadaceae</taxon>
        <taxon>Cymbomonas</taxon>
    </lineage>
</organism>
<comment type="caution">
    <text evidence="2">The sequence shown here is derived from an EMBL/GenBank/DDBJ whole genome shotgun (WGS) entry which is preliminary data.</text>
</comment>
<gene>
    <name evidence="2" type="ORF">CYMTET_16138</name>
</gene>
<dbReference type="Proteomes" id="UP001190700">
    <property type="component" value="Unassembled WGS sequence"/>
</dbReference>
<proteinExistence type="predicted"/>
<reference evidence="2 3" key="1">
    <citation type="journal article" date="2015" name="Genome Biol. Evol.">
        <title>Comparative Genomics of a Bacterivorous Green Alga Reveals Evolutionary Causalities and Consequences of Phago-Mixotrophic Mode of Nutrition.</title>
        <authorList>
            <person name="Burns J.A."/>
            <person name="Paasch A."/>
            <person name="Narechania A."/>
            <person name="Kim E."/>
        </authorList>
    </citation>
    <scope>NUCLEOTIDE SEQUENCE [LARGE SCALE GENOMIC DNA]</scope>
    <source>
        <strain evidence="2 3">PLY_AMNH</strain>
    </source>
</reference>
<protein>
    <submittedName>
        <fullName evidence="2">Uncharacterized protein</fullName>
    </submittedName>
</protein>
<feature type="region of interest" description="Disordered" evidence="1">
    <location>
        <begin position="25"/>
        <end position="68"/>
    </location>
</feature>
<keyword evidence="3" id="KW-1185">Reference proteome</keyword>
<evidence type="ECO:0000313" key="3">
    <source>
        <dbReference type="Proteomes" id="UP001190700"/>
    </source>
</evidence>
<sequence length="203" mass="21351">MRKGCERCGGMNFVSLVEDRELRGAPCPRGLVTHSAREEQDDLSAEPASEPLRTPAAPGDPGPSSVNNPYSVLGGLGPVDVDFSTGHTSSTVVGFTTPLGAEALRPRRGGGMFPGDTLATGQCCGFSVEPRSLHPAVELLSKELDYWYPSGSPLGSESGLMVAGEAEMISPMWGVVHSLGRYRPALHYTPHYYLAGSSAAGEC</sequence>
<accession>A0AAE0L8B3</accession>
<dbReference type="EMBL" id="LGRX02007045">
    <property type="protein sequence ID" value="KAK3275748.1"/>
    <property type="molecule type" value="Genomic_DNA"/>
</dbReference>
<dbReference type="AlphaFoldDB" id="A0AAE0L8B3"/>
<name>A0AAE0L8B3_9CHLO</name>
<evidence type="ECO:0000313" key="2">
    <source>
        <dbReference type="EMBL" id="KAK3275748.1"/>
    </source>
</evidence>
<evidence type="ECO:0000256" key="1">
    <source>
        <dbReference type="SAM" id="MobiDB-lite"/>
    </source>
</evidence>